<dbReference type="RefSeq" id="WP_010738169.1">
    <property type="nucleotide sequence ID" value="NZ_AP027299.1"/>
</dbReference>
<accession>A0A449E4T2</accession>
<dbReference type="AlphaFoldDB" id="A0A449E4T2"/>
<sequence>MRELTMAEVQKKAVDILVYIDKICRENNLKYTIFYGSLIGVERHQGFIPWDDDIDIVMPRPDYEELLLILKNDTNYKLLSFETRENFRYPFAKVIDPKTVAKTKQFFSGEEPDLGVFVDIFPIDGIPDSATERQALRETTENYRLNLMDTLGLAYARSFDFLKAIVKLVVRYPHHKKLLKIGDNVYWQKKYQEAAKKIRFGDTDTCGYLEWIHIDWGVFPTQWFTEYEDVEFEGHKVMAIKNRGDFLTLRYGDYMTMPPENERVTHHPYNFYEK</sequence>
<dbReference type="GO" id="GO:0009100">
    <property type="term" value="P:glycoprotein metabolic process"/>
    <property type="evidence" value="ECO:0007669"/>
    <property type="project" value="UniProtKB-ARBA"/>
</dbReference>
<gene>
    <name evidence="2" type="ORF">NCTC12204_00901</name>
</gene>
<evidence type="ECO:0000259" key="1">
    <source>
        <dbReference type="Pfam" id="PF04991"/>
    </source>
</evidence>
<organism evidence="2 3">
    <name type="scientific">Enterococcus hirae</name>
    <dbReference type="NCBI Taxonomy" id="1354"/>
    <lineage>
        <taxon>Bacteria</taxon>
        <taxon>Bacillati</taxon>
        <taxon>Bacillota</taxon>
        <taxon>Bacilli</taxon>
        <taxon>Lactobacillales</taxon>
        <taxon>Enterococcaceae</taxon>
        <taxon>Enterococcus</taxon>
    </lineage>
</organism>
<dbReference type="InterPro" id="IPR007074">
    <property type="entry name" value="LicD/FKTN/FKRP_NTP_transf"/>
</dbReference>
<reference evidence="2 3" key="1">
    <citation type="submission" date="2019-05" db="EMBL/GenBank/DDBJ databases">
        <authorList>
            <consortium name="Pathogen Informatics"/>
        </authorList>
    </citation>
    <scope>NUCLEOTIDE SEQUENCE [LARGE SCALE GENOMIC DNA]</scope>
    <source>
        <strain evidence="2 3">NCTC12204</strain>
    </source>
</reference>
<dbReference type="EMBL" id="CABEEP010000001">
    <property type="protein sequence ID" value="VTQ61938.1"/>
    <property type="molecule type" value="Genomic_DNA"/>
</dbReference>
<dbReference type="PANTHER" id="PTHR43404:SF2">
    <property type="entry name" value="LIPOPOLYSACCHARIDE CHOLINEPHOSPHOTRANSFERASE LICD"/>
    <property type="match status" value="1"/>
</dbReference>
<comment type="caution">
    <text evidence="2">The sequence shown here is derived from an EMBL/GenBank/DDBJ whole genome shotgun (WGS) entry which is preliminary data.</text>
</comment>
<name>A0A449E4T2_ENTHR</name>
<evidence type="ECO:0000313" key="3">
    <source>
        <dbReference type="Proteomes" id="UP000352698"/>
    </source>
</evidence>
<evidence type="ECO:0000313" key="2">
    <source>
        <dbReference type="EMBL" id="VTQ61938.1"/>
    </source>
</evidence>
<proteinExistence type="predicted"/>
<dbReference type="Proteomes" id="UP000352698">
    <property type="component" value="Unassembled WGS sequence"/>
</dbReference>
<feature type="domain" description="LicD/FKTN/FKRP nucleotidyltransferase" evidence="1">
    <location>
        <begin position="24"/>
        <end position="252"/>
    </location>
</feature>
<dbReference type="PANTHER" id="PTHR43404">
    <property type="entry name" value="LIPOPOLYSACCHARIDE CHOLINEPHOSPHOTRANSFERASE LICD"/>
    <property type="match status" value="1"/>
</dbReference>
<protein>
    <submittedName>
        <fullName evidence="2">LicD1 protein</fullName>
    </submittedName>
</protein>
<dbReference type="Pfam" id="PF04991">
    <property type="entry name" value="LicD"/>
    <property type="match status" value="1"/>
</dbReference>
<dbReference type="InterPro" id="IPR052942">
    <property type="entry name" value="LPS_cholinephosphotransferase"/>
</dbReference>